<dbReference type="SUPFAM" id="SSF49879">
    <property type="entry name" value="SMAD/FHA domain"/>
    <property type="match status" value="1"/>
</dbReference>
<evidence type="ECO:0000313" key="3">
    <source>
        <dbReference type="Proteomes" id="UP000005237"/>
    </source>
</evidence>
<accession>A0A8R1I1Z5</accession>
<dbReference type="AlphaFoldDB" id="A0A8R1I1Z5"/>
<dbReference type="InterPro" id="IPR008984">
    <property type="entry name" value="SMAD_FHA_dom_sf"/>
</dbReference>
<keyword evidence="3" id="KW-1185">Reference proteome</keyword>
<dbReference type="SMART" id="SM00240">
    <property type="entry name" value="FHA"/>
    <property type="match status" value="1"/>
</dbReference>
<dbReference type="Gene3D" id="2.60.200.20">
    <property type="match status" value="1"/>
</dbReference>
<dbReference type="Proteomes" id="UP000005237">
    <property type="component" value="Unassembled WGS sequence"/>
</dbReference>
<sequence>MTEGLVRIRNSSGEEVFVLKEKFVVVNFGRDKRSCHVAFDPQAARVSRVHASIERTDEGIVFTDKSKEGTVIGQEKVKQSSKVLEIGLHNIQIGGIPVTVEIEGEELDETVPDSPSSIQEAPIPENDVTENIQSTVREEPDEVASVYTLGFTRERYDRKRKSEVSLFEEESQPRRKRGPIAKKSVTVNFDEEVENCVKKGPRARRAEDIEIVNNENPPKKMKPAWEPVPSQSQRSITNFFRKENTTSPDADAEICAIVDQVAAMPSMSATSSKKKEELAMDLEIEMHLDRGPAAPNETIKYVNLIFHQPDLNKSHTTTMIDPNIPNFKRFKPKNQQDGRTSAVSMYSNMTTTSHTTISLVDARRIH</sequence>
<dbReference type="EnsemblMetazoa" id="CJA14706.1">
    <property type="protein sequence ID" value="CJA14706.1"/>
    <property type="gene ID" value="WBGene00133910"/>
</dbReference>
<name>A0A8R1I1Z5_CAEJA</name>
<reference evidence="3" key="1">
    <citation type="submission" date="2010-08" db="EMBL/GenBank/DDBJ databases">
        <authorList>
            <consortium name="Caenorhabditis japonica Sequencing Consortium"/>
            <person name="Wilson R.K."/>
        </authorList>
    </citation>
    <scope>NUCLEOTIDE SEQUENCE [LARGE SCALE GENOMIC DNA]</scope>
    <source>
        <strain evidence="3">DF5081</strain>
    </source>
</reference>
<protein>
    <submittedName>
        <fullName evidence="2">FHA domain-containing protein</fullName>
    </submittedName>
</protein>
<proteinExistence type="predicted"/>
<dbReference type="InterPro" id="IPR000253">
    <property type="entry name" value="FHA_dom"/>
</dbReference>
<evidence type="ECO:0000313" key="2">
    <source>
        <dbReference type="EnsemblMetazoa" id="CJA14706.1"/>
    </source>
</evidence>
<organism evidence="2 3">
    <name type="scientific">Caenorhabditis japonica</name>
    <dbReference type="NCBI Taxonomy" id="281687"/>
    <lineage>
        <taxon>Eukaryota</taxon>
        <taxon>Metazoa</taxon>
        <taxon>Ecdysozoa</taxon>
        <taxon>Nematoda</taxon>
        <taxon>Chromadorea</taxon>
        <taxon>Rhabditida</taxon>
        <taxon>Rhabditina</taxon>
        <taxon>Rhabditomorpha</taxon>
        <taxon>Rhabditoidea</taxon>
        <taxon>Rhabditidae</taxon>
        <taxon>Peloderinae</taxon>
        <taxon>Caenorhabditis</taxon>
    </lineage>
</organism>
<dbReference type="Pfam" id="PF00498">
    <property type="entry name" value="FHA"/>
    <property type="match status" value="1"/>
</dbReference>
<dbReference type="CDD" id="cd00060">
    <property type="entry name" value="FHA"/>
    <property type="match status" value="1"/>
</dbReference>
<dbReference type="PROSITE" id="PS50006">
    <property type="entry name" value="FHA_DOMAIN"/>
    <property type="match status" value="1"/>
</dbReference>
<evidence type="ECO:0000259" key="1">
    <source>
        <dbReference type="PROSITE" id="PS50006"/>
    </source>
</evidence>
<reference evidence="2" key="2">
    <citation type="submission" date="2022-06" db="UniProtKB">
        <authorList>
            <consortium name="EnsemblMetazoa"/>
        </authorList>
    </citation>
    <scope>IDENTIFICATION</scope>
    <source>
        <strain evidence="2">DF5081</strain>
    </source>
</reference>
<feature type="domain" description="FHA" evidence="1">
    <location>
        <begin position="26"/>
        <end position="77"/>
    </location>
</feature>